<dbReference type="EMBL" id="CADCTO010000680">
    <property type="protein sequence ID" value="CAA9296908.1"/>
    <property type="molecule type" value="Genomic_DNA"/>
</dbReference>
<dbReference type="InterPro" id="IPR036097">
    <property type="entry name" value="HisK_dim/P_sf"/>
</dbReference>
<dbReference type="EC" id="2.7.13.3" evidence="2"/>
<dbReference type="PRINTS" id="PR00344">
    <property type="entry name" value="BCTRLSENSOR"/>
</dbReference>
<dbReference type="AlphaFoldDB" id="A0A6J4K6M2"/>
<evidence type="ECO:0000256" key="6">
    <source>
        <dbReference type="ARBA" id="ARBA00023012"/>
    </source>
</evidence>
<dbReference type="Gene3D" id="3.30.450.40">
    <property type="match status" value="2"/>
</dbReference>
<dbReference type="SUPFAM" id="SSF47384">
    <property type="entry name" value="Homodimeric domain of signal transducing histidine kinase"/>
    <property type="match status" value="1"/>
</dbReference>
<evidence type="ECO:0000256" key="3">
    <source>
        <dbReference type="ARBA" id="ARBA00022553"/>
    </source>
</evidence>
<protein>
    <recommendedName>
        <fullName evidence="2">histidine kinase</fullName>
        <ecNumber evidence="2">2.7.13.3</ecNumber>
    </recommendedName>
</protein>
<evidence type="ECO:0000313" key="9">
    <source>
        <dbReference type="EMBL" id="CAA9296908.1"/>
    </source>
</evidence>
<dbReference type="CDD" id="cd00082">
    <property type="entry name" value="HisKA"/>
    <property type="match status" value="1"/>
</dbReference>
<dbReference type="GO" id="GO:0000155">
    <property type="term" value="F:phosphorelay sensor kinase activity"/>
    <property type="evidence" value="ECO:0007669"/>
    <property type="project" value="InterPro"/>
</dbReference>
<accession>A0A6J4K6M2</accession>
<keyword evidence="5 9" id="KW-0418">Kinase</keyword>
<dbReference type="SMART" id="SM00387">
    <property type="entry name" value="HATPase_c"/>
    <property type="match status" value="1"/>
</dbReference>
<evidence type="ECO:0000256" key="2">
    <source>
        <dbReference type="ARBA" id="ARBA00012438"/>
    </source>
</evidence>
<reference evidence="9" key="1">
    <citation type="submission" date="2020-02" db="EMBL/GenBank/DDBJ databases">
        <authorList>
            <person name="Meier V. D."/>
        </authorList>
    </citation>
    <scope>NUCLEOTIDE SEQUENCE</scope>
    <source>
        <strain evidence="9">AVDCRST_MAG63</strain>
    </source>
</reference>
<dbReference type="Pfam" id="PF13185">
    <property type="entry name" value="GAF_2"/>
    <property type="match status" value="1"/>
</dbReference>
<keyword evidence="3" id="KW-0597">Phosphoprotein</keyword>
<dbReference type="InterPro" id="IPR005467">
    <property type="entry name" value="His_kinase_dom"/>
</dbReference>
<dbReference type="InterPro" id="IPR004358">
    <property type="entry name" value="Sig_transdc_His_kin-like_C"/>
</dbReference>
<dbReference type="SMART" id="SM00065">
    <property type="entry name" value="GAF"/>
    <property type="match status" value="2"/>
</dbReference>
<dbReference type="InterPro" id="IPR003018">
    <property type="entry name" value="GAF"/>
</dbReference>
<evidence type="ECO:0000259" key="8">
    <source>
        <dbReference type="PROSITE" id="PS50109"/>
    </source>
</evidence>
<proteinExistence type="predicted"/>
<dbReference type="InterPro" id="IPR003661">
    <property type="entry name" value="HisK_dim/P_dom"/>
</dbReference>
<sequence length="620" mass="67318">MARPPVPYVPGASRSLAPEQIAQLQEASLAITVSLELGQVLRHVAVAARTLFPEEGVALFGLDPNRSDFPLLAKDDPETEAPLPALESVVARAIREQKVVGAEAHSGAPPAAAPPASCSVLAAPLMARTALLGAIAVYTRERRHWQREDATLLWLFASHAAVAIQNARLYERLQRRASELQALRELSHLFVSFVEREPLLTAVITRLATWMGAKQGAVMLVERDEEGQAELKIRASHGLKPEYVARANEPGGITLDARHPNGRGPASIAVREARPVAVGDVFMDERFAAFRPYALQAGYLSMVTVPVCSQGHTVGVTALYFEKRRNFPQSELDLLSAVTDGLALALDRMELSERLLQDAIANRSFAETDRLKTEFVGTVSHELRTPLTIIKGYTDLVVKEQAGPLNETQLKFMLGVQRNTQRLTELVNDLLDISRLEASQQKMHRERVDLGEVVADACAEYERVAGERGVSIVYERPAALPWVRGDSDRLAQVVNNLLSNAVKFSPSGATVQLSCEAQDKEVVVSVRDRGPGIPQEAQGRLFQKFYRVDSSSTRQVGGTGLGLAIAKAIVEQHGGRVGVESHPGEGSTFFFALPVEIVEAAPRPGAAAKAAGDPHEGERK</sequence>
<keyword evidence="7" id="KW-0472">Membrane</keyword>
<dbReference type="PROSITE" id="PS50109">
    <property type="entry name" value="HIS_KIN"/>
    <property type="match status" value="1"/>
</dbReference>
<dbReference type="Pfam" id="PF02518">
    <property type="entry name" value="HATPase_c"/>
    <property type="match status" value="1"/>
</dbReference>
<dbReference type="FunFam" id="1.10.287.130:FF:000001">
    <property type="entry name" value="Two-component sensor histidine kinase"/>
    <property type="match status" value="1"/>
</dbReference>
<dbReference type="SMART" id="SM00388">
    <property type="entry name" value="HisKA"/>
    <property type="match status" value="1"/>
</dbReference>
<keyword evidence="4" id="KW-0808">Transferase</keyword>
<evidence type="ECO:0000256" key="5">
    <source>
        <dbReference type="ARBA" id="ARBA00022777"/>
    </source>
</evidence>
<feature type="domain" description="Histidine kinase" evidence="8">
    <location>
        <begin position="378"/>
        <end position="597"/>
    </location>
</feature>
<dbReference type="InterPro" id="IPR029016">
    <property type="entry name" value="GAF-like_dom_sf"/>
</dbReference>
<keyword evidence="6" id="KW-0902">Two-component regulatory system</keyword>
<dbReference type="Pfam" id="PF13492">
    <property type="entry name" value="GAF_3"/>
    <property type="match status" value="1"/>
</dbReference>
<dbReference type="SUPFAM" id="SSF55874">
    <property type="entry name" value="ATPase domain of HSP90 chaperone/DNA topoisomerase II/histidine kinase"/>
    <property type="match status" value="1"/>
</dbReference>
<dbReference type="InterPro" id="IPR003594">
    <property type="entry name" value="HATPase_dom"/>
</dbReference>
<dbReference type="SUPFAM" id="SSF55781">
    <property type="entry name" value="GAF domain-like"/>
    <property type="match status" value="2"/>
</dbReference>
<evidence type="ECO:0000256" key="1">
    <source>
        <dbReference type="ARBA" id="ARBA00000085"/>
    </source>
</evidence>
<dbReference type="PANTHER" id="PTHR43711">
    <property type="entry name" value="TWO-COMPONENT HISTIDINE KINASE"/>
    <property type="match status" value="1"/>
</dbReference>
<evidence type="ECO:0000256" key="7">
    <source>
        <dbReference type="ARBA" id="ARBA00023136"/>
    </source>
</evidence>
<gene>
    <name evidence="9" type="ORF">AVDCRST_MAG63-4870</name>
</gene>
<dbReference type="Pfam" id="PF00512">
    <property type="entry name" value="HisKA"/>
    <property type="match status" value="1"/>
</dbReference>
<dbReference type="Gene3D" id="1.10.287.130">
    <property type="match status" value="1"/>
</dbReference>
<name>A0A6J4K6M2_9BACT</name>
<dbReference type="InterPro" id="IPR036890">
    <property type="entry name" value="HATPase_C_sf"/>
</dbReference>
<evidence type="ECO:0000256" key="4">
    <source>
        <dbReference type="ARBA" id="ARBA00022679"/>
    </source>
</evidence>
<dbReference type="CDD" id="cd16922">
    <property type="entry name" value="HATPase_EvgS-ArcB-TorS-like"/>
    <property type="match status" value="1"/>
</dbReference>
<organism evidence="9">
    <name type="scientific">uncultured Armatimonadetes bacterium</name>
    <dbReference type="NCBI Taxonomy" id="157466"/>
    <lineage>
        <taxon>Bacteria</taxon>
        <taxon>Bacillati</taxon>
        <taxon>Armatimonadota</taxon>
        <taxon>environmental samples</taxon>
    </lineage>
</organism>
<dbReference type="PANTHER" id="PTHR43711:SF31">
    <property type="entry name" value="HISTIDINE KINASE"/>
    <property type="match status" value="1"/>
</dbReference>
<dbReference type="FunFam" id="3.30.565.10:FF:000006">
    <property type="entry name" value="Sensor histidine kinase WalK"/>
    <property type="match status" value="1"/>
</dbReference>
<dbReference type="Gene3D" id="3.30.565.10">
    <property type="entry name" value="Histidine kinase-like ATPase, C-terminal domain"/>
    <property type="match status" value="1"/>
</dbReference>
<comment type="catalytic activity">
    <reaction evidence="1">
        <text>ATP + protein L-histidine = ADP + protein N-phospho-L-histidine.</text>
        <dbReference type="EC" id="2.7.13.3"/>
    </reaction>
</comment>
<dbReference type="InterPro" id="IPR050736">
    <property type="entry name" value="Sensor_HK_Regulatory"/>
</dbReference>